<dbReference type="PRINTS" id="PR00326">
    <property type="entry name" value="GTP1OBG"/>
</dbReference>
<evidence type="ECO:0000256" key="6">
    <source>
        <dbReference type="ARBA" id="ARBA00022692"/>
    </source>
</evidence>
<keyword evidence="10" id="KW-0406">Ion transport</keyword>
<feature type="transmembrane region" description="Helical" evidence="16">
    <location>
        <begin position="540"/>
        <end position="559"/>
    </location>
</feature>
<keyword evidence="4 16" id="KW-0410">Iron transport</keyword>
<dbReference type="FunFam" id="3.40.50.300:FF:000426">
    <property type="entry name" value="Ferrous iron transport protein B"/>
    <property type="match status" value="1"/>
</dbReference>
<dbReference type="Gene3D" id="3.40.50.300">
    <property type="entry name" value="P-loop containing nucleotide triphosphate hydrolases"/>
    <property type="match status" value="1"/>
</dbReference>
<feature type="transmembrane region" description="Helical" evidence="16">
    <location>
        <begin position="485"/>
        <end position="506"/>
    </location>
</feature>
<dbReference type="Pfam" id="PF02421">
    <property type="entry name" value="FeoB_N"/>
    <property type="match status" value="1"/>
</dbReference>
<feature type="region of interest" description="Disordered" evidence="17">
    <location>
        <begin position="1"/>
        <end position="28"/>
    </location>
</feature>
<evidence type="ECO:0000256" key="14">
    <source>
        <dbReference type="PIRSR" id="PIRSR603373-1"/>
    </source>
</evidence>
<reference evidence="19" key="1">
    <citation type="submission" date="2022-08" db="EMBL/GenBank/DDBJ databases">
        <title>Genomic Encyclopedia of Type Strains, Phase V (KMG-V): Genome sequencing to study the core and pangenomes of soil and plant-associated prokaryotes.</title>
        <authorList>
            <person name="Whitman W."/>
        </authorList>
    </citation>
    <scope>NUCLEOTIDE SEQUENCE</scope>
    <source>
        <strain evidence="19">SP3026</strain>
    </source>
</reference>
<accession>A0A9X2V6T3</accession>
<dbReference type="InterPro" id="IPR006073">
    <property type="entry name" value="GTP-bd"/>
</dbReference>
<comment type="subcellular location">
    <subcellularLocation>
        <location evidence="1 16">Cell inner membrane</location>
        <topology evidence="1 16">Multi-pass membrane protein</topology>
    </subcellularLocation>
</comment>
<feature type="transmembrane region" description="Helical" evidence="16">
    <location>
        <begin position="703"/>
        <end position="729"/>
    </location>
</feature>
<evidence type="ECO:0000256" key="1">
    <source>
        <dbReference type="ARBA" id="ARBA00004429"/>
    </source>
</evidence>
<keyword evidence="9 16" id="KW-0408">Iron</keyword>
<feature type="transmembrane region" description="Helical" evidence="16">
    <location>
        <begin position="736"/>
        <end position="758"/>
    </location>
</feature>
<feature type="binding site" evidence="14">
    <location>
        <begin position="136"/>
        <end position="139"/>
    </location>
    <ligand>
        <name>GTP</name>
        <dbReference type="ChEBI" id="CHEBI:37565"/>
        <label>1</label>
    </ligand>
</feature>
<proteinExistence type="inferred from homology"/>
<feature type="binding site" evidence="14">
    <location>
        <begin position="26"/>
        <end position="33"/>
    </location>
    <ligand>
        <name>GTP</name>
        <dbReference type="ChEBI" id="CHEBI:37565"/>
        <label>1</label>
    </ligand>
</feature>
<dbReference type="GO" id="GO:0005525">
    <property type="term" value="F:GTP binding"/>
    <property type="evidence" value="ECO:0007669"/>
    <property type="project" value="UniProtKB-KW"/>
</dbReference>
<keyword evidence="12 16" id="KW-0472">Membrane</keyword>
<dbReference type="InterPro" id="IPR011642">
    <property type="entry name" value="Gate_dom"/>
</dbReference>
<dbReference type="Pfam" id="PF07664">
    <property type="entry name" value="FeoB_C"/>
    <property type="match status" value="1"/>
</dbReference>
<dbReference type="Pfam" id="PF07670">
    <property type="entry name" value="Gate"/>
    <property type="match status" value="2"/>
</dbReference>
<dbReference type="InterPro" id="IPR011640">
    <property type="entry name" value="Fe2_transport_prot_B_C"/>
</dbReference>
<keyword evidence="7 14" id="KW-0547">Nucleotide-binding</keyword>
<comment type="caution">
    <text evidence="19">The sequence shown here is derived from an EMBL/GenBank/DDBJ whole genome shotgun (WGS) entry which is preliminary data.</text>
</comment>
<feature type="domain" description="FeoB-type G" evidence="18">
    <location>
        <begin position="19"/>
        <end position="185"/>
    </location>
</feature>
<feature type="transmembrane region" description="Helical" evidence="16">
    <location>
        <begin position="308"/>
        <end position="330"/>
    </location>
</feature>
<dbReference type="GO" id="GO:0046872">
    <property type="term" value="F:metal ion binding"/>
    <property type="evidence" value="ECO:0007669"/>
    <property type="project" value="UniProtKB-KW"/>
</dbReference>
<evidence type="ECO:0000256" key="11">
    <source>
        <dbReference type="ARBA" id="ARBA00023134"/>
    </source>
</evidence>
<feature type="compositionally biased region" description="Polar residues" evidence="17">
    <location>
        <begin position="1"/>
        <end position="15"/>
    </location>
</feature>
<dbReference type="InterPro" id="IPR030389">
    <property type="entry name" value="G_FEOB_dom"/>
</dbReference>
<protein>
    <recommendedName>
        <fullName evidence="13 16">Ferrous iron transport protein B</fullName>
    </recommendedName>
</protein>
<dbReference type="InterPro" id="IPR005225">
    <property type="entry name" value="Small_GTP-bd"/>
</dbReference>
<evidence type="ECO:0000256" key="2">
    <source>
        <dbReference type="ARBA" id="ARBA00022448"/>
    </source>
</evidence>
<evidence type="ECO:0000256" key="3">
    <source>
        <dbReference type="ARBA" id="ARBA00022475"/>
    </source>
</evidence>
<dbReference type="InterPro" id="IPR003373">
    <property type="entry name" value="Fe2_transport_prot-B"/>
</dbReference>
<dbReference type="PROSITE" id="PS51711">
    <property type="entry name" value="G_FEOB"/>
    <property type="match status" value="1"/>
</dbReference>
<sequence>MSSNSPQPATSSRTSEPPPQKIAIAGNPNVGKTTVFNRLTNLQKKVANYPGVTVERKSGTLAGSDEVEVVDLPGTYSLSPSSVDERVAHNVLVGRTGGEPHPDVVVCVVDATNLKRNLYLVTQLLDLGLPVVVALNMMDAAEKKGIAIDDDMLAEELGVPVVPIVAKTGTGFDALRAALHDVEAAAHGGSSFRWPLQPAVESAVDELAERLAETVPEWTAAQRRFEALTALGSEPLLESWADAAPAFCATVREKKEALNERGVPYEHAETLGRYEWIGRRVRRVIRQIGEKDEPTLSDRIDVVLTHRIAGPLLFAGLLLLIFQAVFSWAAPAMEFVEGAVGWASAVARAELPDGLVEDLIVEGIIAGVGNVVVFLPQILLLFFFLGLIEDTGYMARTTFITDRLMRSIGLSGRSVVPLLSSYACAVPGIMAARTLDSERDRIITIMVAPLMSCSARLPVYTLFTAAFIPSGSAFGIIGYQGLTLFSLYLLGTVMGLVAAWVLRSVVFTGETSTLAMELPPYRRPQVGRLLQRIWGRVRLFVLRAGKIIFGASVVLWGLASFPRAEPDAARQAQRRAARAQYQATVDSVAAARGRTPEAIAADPVRDAVAAAKARRDQTLTALNAAAASAQVRQSLIGQFSRTIEPVMRPLGFDWKITAGLLSALAAREVIISALATLYSVGGEQEVVLRETLRSDTDADGDRVFTPLVAVSLMVFFVFALQCMGTLAVAKRELNSWFWPTVMWLYMFGLAYLFSLLVYQSGQALGIGV</sequence>
<dbReference type="RefSeq" id="WP_259040322.1">
    <property type="nucleotide sequence ID" value="NZ_JANTZU010000019.1"/>
</dbReference>
<evidence type="ECO:0000313" key="19">
    <source>
        <dbReference type="EMBL" id="MCS4122392.1"/>
    </source>
</evidence>
<keyword evidence="6 16" id="KW-0812">Transmembrane</keyword>
<evidence type="ECO:0000256" key="15">
    <source>
        <dbReference type="PIRSR" id="PIRSR603373-2"/>
    </source>
</evidence>
<keyword evidence="15" id="KW-0479">Metal-binding</keyword>
<dbReference type="GO" id="GO:0015093">
    <property type="term" value="F:ferrous iron transmembrane transporter activity"/>
    <property type="evidence" value="ECO:0007669"/>
    <property type="project" value="UniProtKB-UniRule"/>
</dbReference>
<comment type="function">
    <text evidence="16">Probable transporter of a GTP-driven Fe(2+) uptake system.</text>
</comment>
<dbReference type="InterPro" id="IPR027417">
    <property type="entry name" value="P-loop_NTPase"/>
</dbReference>
<evidence type="ECO:0000259" key="18">
    <source>
        <dbReference type="PROSITE" id="PS51711"/>
    </source>
</evidence>
<evidence type="ECO:0000256" key="17">
    <source>
        <dbReference type="SAM" id="MobiDB-lite"/>
    </source>
</evidence>
<comment type="caution">
    <text evidence="16">Lacks conserved residue(s) required for the propagation of feature annotation.</text>
</comment>
<keyword evidence="3" id="KW-1003">Cell membrane</keyword>
<dbReference type="InterPro" id="IPR050860">
    <property type="entry name" value="FeoB_GTPase"/>
</dbReference>
<feature type="transmembrane region" description="Helical" evidence="16">
    <location>
        <begin position="459"/>
        <end position="479"/>
    </location>
</feature>
<dbReference type="AlphaFoldDB" id="A0A9X2V6T3"/>
<feature type="binding site" evidence="15">
    <location>
        <position position="37"/>
    </location>
    <ligand>
        <name>Mg(2+)</name>
        <dbReference type="ChEBI" id="CHEBI:18420"/>
        <label>2</label>
    </ligand>
</feature>
<keyword evidence="11 14" id="KW-0342">GTP-binding</keyword>
<dbReference type="NCBIfam" id="TIGR00231">
    <property type="entry name" value="small_GTP"/>
    <property type="match status" value="1"/>
</dbReference>
<dbReference type="EMBL" id="JANUBL010000005">
    <property type="protein sequence ID" value="MCS4122392.1"/>
    <property type="molecule type" value="Genomic_DNA"/>
</dbReference>
<evidence type="ECO:0000256" key="12">
    <source>
        <dbReference type="ARBA" id="ARBA00023136"/>
    </source>
</evidence>
<keyword evidence="15" id="KW-0460">Magnesium</keyword>
<evidence type="ECO:0000256" key="4">
    <source>
        <dbReference type="ARBA" id="ARBA00022496"/>
    </source>
</evidence>
<evidence type="ECO:0000256" key="5">
    <source>
        <dbReference type="ARBA" id="ARBA00022519"/>
    </source>
</evidence>
<feature type="binding site" evidence="14">
    <location>
        <begin position="71"/>
        <end position="74"/>
    </location>
    <ligand>
        <name>GTP</name>
        <dbReference type="ChEBI" id="CHEBI:37565"/>
        <label>1</label>
    </ligand>
</feature>
<evidence type="ECO:0000256" key="13">
    <source>
        <dbReference type="NCBIfam" id="TIGR00437"/>
    </source>
</evidence>
<name>A0A9X2V6T3_9BACT</name>
<gene>
    <name evidence="19" type="ORF">GGP45_002752</name>
</gene>
<keyword evidence="8 16" id="KW-1133">Transmembrane helix</keyword>
<comment type="similarity">
    <text evidence="16">Belongs to the TRAFAC class TrmE-Era-EngA-EngB-Septin-like GTPase superfamily. FeoB GTPase (TC 9.A.8) family.</text>
</comment>
<keyword evidence="5" id="KW-0997">Cell inner membrane</keyword>
<dbReference type="NCBIfam" id="TIGR00437">
    <property type="entry name" value="feoB"/>
    <property type="match status" value="1"/>
</dbReference>
<evidence type="ECO:0000313" key="20">
    <source>
        <dbReference type="Proteomes" id="UP001155144"/>
    </source>
</evidence>
<evidence type="ECO:0000256" key="8">
    <source>
        <dbReference type="ARBA" id="ARBA00022989"/>
    </source>
</evidence>
<keyword evidence="2 16" id="KW-0813">Transport</keyword>
<feature type="binding site" evidence="14">
    <location>
        <begin position="51"/>
        <end position="55"/>
    </location>
    <ligand>
        <name>GTP</name>
        <dbReference type="ChEBI" id="CHEBI:37565"/>
        <label>1</label>
    </ligand>
</feature>
<dbReference type="PANTHER" id="PTHR43185:SF1">
    <property type="entry name" value="FE(2+) TRANSPORTER FEOB"/>
    <property type="match status" value="1"/>
</dbReference>
<dbReference type="Proteomes" id="UP001155144">
    <property type="component" value="Unassembled WGS sequence"/>
</dbReference>
<feature type="binding site" evidence="15">
    <location>
        <position position="40"/>
    </location>
    <ligand>
        <name>Mg(2+)</name>
        <dbReference type="ChEBI" id="CHEBI:18420"/>
        <label>2</label>
    </ligand>
</feature>
<dbReference type="SUPFAM" id="SSF52540">
    <property type="entry name" value="P-loop containing nucleoside triphosphate hydrolases"/>
    <property type="match status" value="1"/>
</dbReference>
<dbReference type="CDD" id="cd01879">
    <property type="entry name" value="FeoB"/>
    <property type="match status" value="1"/>
</dbReference>
<feature type="transmembrane region" description="Helical" evidence="16">
    <location>
        <begin position="364"/>
        <end position="388"/>
    </location>
</feature>
<evidence type="ECO:0000256" key="10">
    <source>
        <dbReference type="ARBA" id="ARBA00023065"/>
    </source>
</evidence>
<evidence type="ECO:0000256" key="9">
    <source>
        <dbReference type="ARBA" id="ARBA00023004"/>
    </source>
</evidence>
<dbReference type="GO" id="GO:0005886">
    <property type="term" value="C:plasma membrane"/>
    <property type="evidence" value="ECO:0007669"/>
    <property type="project" value="UniProtKB-SubCell"/>
</dbReference>
<evidence type="ECO:0000256" key="7">
    <source>
        <dbReference type="ARBA" id="ARBA00022741"/>
    </source>
</evidence>
<organism evidence="19 20">
    <name type="scientific">Salinibacter ruber</name>
    <dbReference type="NCBI Taxonomy" id="146919"/>
    <lineage>
        <taxon>Bacteria</taxon>
        <taxon>Pseudomonadati</taxon>
        <taxon>Rhodothermota</taxon>
        <taxon>Rhodothermia</taxon>
        <taxon>Rhodothermales</taxon>
        <taxon>Salinibacteraceae</taxon>
        <taxon>Salinibacter</taxon>
    </lineage>
</organism>
<evidence type="ECO:0000256" key="16">
    <source>
        <dbReference type="RuleBase" id="RU362098"/>
    </source>
</evidence>
<dbReference type="PANTHER" id="PTHR43185">
    <property type="entry name" value="FERROUS IRON TRANSPORT PROTEIN B"/>
    <property type="match status" value="1"/>
</dbReference>